<dbReference type="RefSeq" id="WP_035326334.1">
    <property type="nucleotide sequence ID" value="NZ_CP015125.1"/>
</dbReference>
<evidence type="ECO:0000313" key="2">
    <source>
        <dbReference type="EMBL" id="KGO06976.1"/>
    </source>
</evidence>
<keyword evidence="1" id="KW-0732">Signal</keyword>
<dbReference type="Proteomes" id="UP000030140">
    <property type="component" value="Unassembled WGS sequence"/>
</dbReference>
<accession>A0A0A2GXC0</accession>
<feature type="signal peptide" evidence="1">
    <location>
        <begin position="1"/>
        <end position="21"/>
    </location>
</feature>
<keyword evidence="3" id="KW-1185">Reference proteome</keyword>
<feature type="chain" id="PRO_5001987347" description="Deoxyuridine 5'-triphosphate nucleotidohydrolase" evidence="1">
    <location>
        <begin position="22"/>
        <end position="259"/>
    </location>
</feature>
<dbReference type="PATRIC" id="fig|1300343.5.peg.697"/>
<dbReference type="OrthoDB" id="849114at2"/>
<gene>
    <name evidence="2" type="ORF">NV36_09085</name>
</gene>
<protein>
    <recommendedName>
        <fullName evidence="4">Deoxyuridine 5'-triphosphate nucleotidohydrolase</fullName>
    </recommendedName>
</protein>
<evidence type="ECO:0008006" key="4">
    <source>
        <dbReference type="Google" id="ProtNLM"/>
    </source>
</evidence>
<dbReference type="Pfam" id="PF14125">
    <property type="entry name" value="DUF4292"/>
    <property type="match status" value="1"/>
</dbReference>
<comment type="caution">
    <text evidence="2">The sequence shown here is derived from an EMBL/GenBank/DDBJ whole genome shotgun (WGS) entry which is preliminary data.</text>
</comment>
<dbReference type="AlphaFoldDB" id="A0A0A2GXC0"/>
<dbReference type="PROSITE" id="PS51257">
    <property type="entry name" value="PROKAR_LIPOPROTEIN"/>
    <property type="match status" value="1"/>
</dbReference>
<sequence length="259" mass="29541">MRKLVYIILLVALASCGVKKAASTSTSEDISAKRLITEYYNNALTYKTLDARTKIKYRDKKGSKPTVTLTIRIEKDKKIWLNASLIGFSGARALITPQKVQFYDKLNNQYFDGDFTFLSQYLGVDIDFYQLQRLLTGLTVYDLREGKYTFKETQTGYEVTPKKQLKEALIFFGIASQNFVTQEQRIEQTDGNGTLDIAYGNYKEVGGKTFPFSLDILADDGRNQSQVQIEFRDIDLDGEVRMPFSIPSGYEEIKLDAKR</sequence>
<dbReference type="EMBL" id="JSAQ01000001">
    <property type="protein sequence ID" value="KGO06976.1"/>
    <property type="molecule type" value="Genomic_DNA"/>
</dbReference>
<organism evidence="2 3">
    <name type="scientific">Dokdonia donghaensis DSW-1</name>
    <dbReference type="NCBI Taxonomy" id="1300343"/>
    <lineage>
        <taxon>Bacteria</taxon>
        <taxon>Pseudomonadati</taxon>
        <taxon>Bacteroidota</taxon>
        <taxon>Flavobacteriia</taxon>
        <taxon>Flavobacteriales</taxon>
        <taxon>Flavobacteriaceae</taxon>
        <taxon>Dokdonia</taxon>
    </lineage>
</organism>
<dbReference type="Gene3D" id="2.50.20.10">
    <property type="entry name" value="Lipoprotein localisation LolA/LolB/LppX"/>
    <property type="match status" value="1"/>
</dbReference>
<name>A0A0A2GXC0_9FLAO</name>
<evidence type="ECO:0000313" key="3">
    <source>
        <dbReference type="Proteomes" id="UP000030140"/>
    </source>
</evidence>
<dbReference type="InterPro" id="IPR025634">
    <property type="entry name" value="DUF4292"/>
</dbReference>
<dbReference type="KEGG" id="ddo:I597_0687"/>
<proteinExistence type="predicted"/>
<reference evidence="2 3" key="1">
    <citation type="submission" date="2014-10" db="EMBL/GenBank/DDBJ databases">
        <title>Draft genome sequence of the proteorhodopsin-containing marine bacterium Dokdonia donghaensis.</title>
        <authorList>
            <person name="Gomez-Consarnau L."/>
            <person name="Gonzalez J.M."/>
            <person name="Riedel T."/>
            <person name="Jaenicke S."/>
            <person name="Wagner-Doebler I."/>
            <person name="Fuhrman J.A."/>
        </authorList>
    </citation>
    <scope>NUCLEOTIDE SEQUENCE [LARGE SCALE GENOMIC DNA]</scope>
    <source>
        <strain evidence="2 3">DSW-1</strain>
    </source>
</reference>
<evidence type="ECO:0000256" key="1">
    <source>
        <dbReference type="SAM" id="SignalP"/>
    </source>
</evidence>